<dbReference type="Proteomes" id="UP000195913">
    <property type="component" value="Unassembled WGS sequence"/>
</dbReference>
<gene>
    <name evidence="1" type="ORF">FM101_01870</name>
</gene>
<proteinExistence type="predicted"/>
<keyword evidence="2" id="KW-1185">Reference proteome</keyword>
<sequence>MANAAKMNHVEELARLQSEYDVLRILNSIARIRGILEPSLAQKLREAINARLVEQAGTDDRS</sequence>
<organism evidence="1 2">
    <name type="scientific">Arthrobacter rhombi</name>
    <dbReference type="NCBI Taxonomy" id="71253"/>
    <lineage>
        <taxon>Bacteria</taxon>
        <taxon>Bacillati</taxon>
        <taxon>Actinomycetota</taxon>
        <taxon>Actinomycetes</taxon>
        <taxon>Micrococcales</taxon>
        <taxon>Micrococcaceae</taxon>
        <taxon>Arthrobacter</taxon>
    </lineage>
</organism>
<protein>
    <submittedName>
        <fullName evidence="1">Uncharacterized protein</fullName>
    </submittedName>
</protein>
<evidence type="ECO:0000313" key="1">
    <source>
        <dbReference type="EMBL" id="SJM49983.1"/>
    </source>
</evidence>
<evidence type="ECO:0000313" key="2">
    <source>
        <dbReference type="Proteomes" id="UP000195913"/>
    </source>
</evidence>
<name>A0A1R4F2D6_9MICC</name>
<dbReference type="AlphaFoldDB" id="A0A1R4F2D6"/>
<accession>A0A1R4F2D6</accession>
<reference evidence="1 2" key="1">
    <citation type="submission" date="2017-02" db="EMBL/GenBank/DDBJ databases">
        <authorList>
            <person name="Peterson S.W."/>
        </authorList>
    </citation>
    <scope>NUCLEOTIDE SEQUENCE [LARGE SCALE GENOMIC DNA]</scope>
    <source>
        <strain evidence="1 2">B Ar 00.02</strain>
    </source>
</reference>
<dbReference type="EMBL" id="FUHW01000010">
    <property type="protein sequence ID" value="SJM49983.1"/>
    <property type="molecule type" value="Genomic_DNA"/>
</dbReference>
<dbReference type="RefSeq" id="WP_086994640.1">
    <property type="nucleotide sequence ID" value="NZ_FUHW01000010.1"/>
</dbReference>